<dbReference type="FunFam" id="3.40.50.150:FF:000009">
    <property type="entry name" value="23S rRNA (Uracil(1939)-C(5))-methyltransferase RlmD"/>
    <property type="match status" value="1"/>
</dbReference>
<evidence type="ECO:0000256" key="2">
    <source>
        <dbReference type="ARBA" id="ARBA00022603"/>
    </source>
</evidence>
<proteinExistence type="inferred from homology"/>
<dbReference type="OrthoDB" id="9804590at2"/>
<evidence type="ECO:0000256" key="3">
    <source>
        <dbReference type="ARBA" id="ARBA00022679"/>
    </source>
</evidence>
<feature type="domain" description="TRAM" evidence="8">
    <location>
        <begin position="5"/>
        <end position="63"/>
    </location>
</feature>
<dbReference type="PROSITE" id="PS51687">
    <property type="entry name" value="SAM_MT_RNA_M5U"/>
    <property type="match status" value="1"/>
</dbReference>
<keyword evidence="4 6" id="KW-0949">S-adenosyl-L-methionine</keyword>
<dbReference type="InterPro" id="IPR002792">
    <property type="entry name" value="TRAM_dom"/>
</dbReference>
<comment type="caution">
    <text evidence="9">The sequence shown here is derived from an EMBL/GenBank/DDBJ whole genome shotgun (WGS) entry which is preliminary data.</text>
</comment>
<keyword evidence="10" id="KW-1185">Reference proteome</keyword>
<dbReference type="PANTHER" id="PTHR11061:SF30">
    <property type="entry name" value="TRNA (URACIL(54)-C(5))-METHYLTRANSFERASE"/>
    <property type="match status" value="1"/>
</dbReference>
<comment type="similarity">
    <text evidence="6">Belongs to the class I-like SAM-binding methyltransferase superfamily. RNA M5U methyltransferase family.</text>
</comment>
<accession>A0A2T0LE39</accession>
<dbReference type="Proteomes" id="UP000237797">
    <property type="component" value="Unassembled WGS sequence"/>
</dbReference>
<dbReference type="SUPFAM" id="SSF53335">
    <property type="entry name" value="S-adenosyl-L-methionine-dependent methyltransferases"/>
    <property type="match status" value="1"/>
</dbReference>
<keyword evidence="2 6" id="KW-0489">Methyltransferase</keyword>
<dbReference type="PROSITE" id="PS50926">
    <property type="entry name" value="TRAM"/>
    <property type="match status" value="1"/>
</dbReference>
<dbReference type="InterPro" id="IPR030390">
    <property type="entry name" value="MeTrfase_TrmA_AS"/>
</dbReference>
<name>A0A2T0LE39_9BACL</name>
<evidence type="ECO:0000259" key="8">
    <source>
        <dbReference type="PROSITE" id="PS50926"/>
    </source>
</evidence>
<keyword evidence="1" id="KW-0408">Iron</keyword>
<dbReference type="AlphaFoldDB" id="A0A2T0LE39"/>
<evidence type="ECO:0000256" key="6">
    <source>
        <dbReference type="PROSITE-ProRule" id="PRU01024"/>
    </source>
</evidence>
<evidence type="ECO:0000256" key="7">
    <source>
        <dbReference type="PROSITE-ProRule" id="PRU10015"/>
    </source>
</evidence>
<dbReference type="Pfam" id="PF05958">
    <property type="entry name" value="tRNA_U5-meth_tr"/>
    <property type="match status" value="1"/>
</dbReference>
<dbReference type="NCBIfam" id="TIGR00479">
    <property type="entry name" value="rumA"/>
    <property type="match status" value="1"/>
</dbReference>
<dbReference type="PROSITE" id="PS01230">
    <property type="entry name" value="TRMA_1"/>
    <property type="match status" value="1"/>
</dbReference>
<dbReference type="GO" id="GO:0070475">
    <property type="term" value="P:rRNA base methylation"/>
    <property type="evidence" value="ECO:0007669"/>
    <property type="project" value="TreeGrafter"/>
</dbReference>
<keyword evidence="1" id="KW-0479">Metal-binding</keyword>
<feature type="binding site" evidence="6">
    <location>
        <position position="315"/>
    </location>
    <ligand>
        <name>S-adenosyl-L-methionine</name>
        <dbReference type="ChEBI" id="CHEBI:59789"/>
    </ligand>
</feature>
<dbReference type="InterPro" id="IPR012340">
    <property type="entry name" value="NA-bd_OB-fold"/>
</dbReference>
<feature type="active site" evidence="7">
    <location>
        <position position="411"/>
    </location>
</feature>
<sequence>MGDQPVHTGQKIELTITGYSHAGEGVGKYEGFTLFIPFAAAGERVLAQVEAVKKNHGRARLVKVIQPSPERSTPPCGVFGRCGGCQLQHVSYAEQLRMKERQVRDSFSRIGRMEVKIRPVIGMENPWGYRNKAQVPFGMEGGKAVAGFYASGTHRVVDMDTCLIQHPLNDRVVRMVKQLARRLDTPIYDERTHRGILRHVMVRTGFHTGECMVVLVTNGEKLPRRQQWVEALRREIPQLKSIIQNVNRRRSSVVLGPENRLLWGREVIYDRIGDVMFAISAHSFFQINPVQTKVLYDRVAEYAGLTGGETVIDAYCGIGSIALYLARRAKRVYGVDVVGAAIRDAERNAALNRMNHVTFEEGTAEEVMPRWLREGIKPDVIVLDPPRKGCDPALLETAASMRPDRIVYVSCNPATLARDAKYLAELGYRVREVQPVDMFPHTGHVECCALLEPK</sequence>
<dbReference type="CDD" id="cd02440">
    <property type="entry name" value="AdoMet_MTases"/>
    <property type="match status" value="1"/>
</dbReference>
<organism evidence="9 10">
    <name type="scientific">Planifilum fimeticola</name>
    <dbReference type="NCBI Taxonomy" id="201975"/>
    <lineage>
        <taxon>Bacteria</taxon>
        <taxon>Bacillati</taxon>
        <taxon>Bacillota</taxon>
        <taxon>Bacilli</taxon>
        <taxon>Bacillales</taxon>
        <taxon>Thermoactinomycetaceae</taxon>
        <taxon>Planifilum</taxon>
    </lineage>
</organism>
<feature type="binding site" evidence="6">
    <location>
        <position position="286"/>
    </location>
    <ligand>
        <name>S-adenosyl-L-methionine</name>
        <dbReference type="ChEBI" id="CHEBI:59789"/>
    </ligand>
</feature>
<keyword evidence="3 6" id="KW-0808">Transferase</keyword>
<evidence type="ECO:0000313" key="9">
    <source>
        <dbReference type="EMBL" id="PRX40149.1"/>
    </source>
</evidence>
<protein>
    <submittedName>
        <fullName evidence="9">23S rRNA m(5)U-1939 methyltransferase</fullName>
    </submittedName>
</protein>
<dbReference type="InterPro" id="IPR030391">
    <property type="entry name" value="MeTrfase_TrmA_CS"/>
</dbReference>
<dbReference type="Pfam" id="PF01938">
    <property type="entry name" value="TRAM"/>
    <property type="match status" value="1"/>
</dbReference>
<dbReference type="PROSITE" id="PS01231">
    <property type="entry name" value="TRMA_2"/>
    <property type="match status" value="1"/>
</dbReference>
<dbReference type="GO" id="GO:0051539">
    <property type="term" value="F:4 iron, 4 sulfur cluster binding"/>
    <property type="evidence" value="ECO:0007669"/>
    <property type="project" value="UniProtKB-KW"/>
</dbReference>
<dbReference type="InterPro" id="IPR010280">
    <property type="entry name" value="U5_MeTrfase_fam"/>
</dbReference>
<evidence type="ECO:0000256" key="5">
    <source>
        <dbReference type="ARBA" id="ARBA00023014"/>
    </source>
</evidence>
<reference evidence="9 10" key="1">
    <citation type="submission" date="2018-03" db="EMBL/GenBank/DDBJ databases">
        <title>Genomic Encyclopedia of Archaeal and Bacterial Type Strains, Phase II (KMG-II): from individual species to whole genera.</title>
        <authorList>
            <person name="Goeker M."/>
        </authorList>
    </citation>
    <scope>NUCLEOTIDE SEQUENCE [LARGE SCALE GENOMIC DNA]</scope>
    <source>
        <strain evidence="9 10">DSM 44946</strain>
    </source>
</reference>
<keyword evidence="1" id="KW-0004">4Fe-4S</keyword>
<dbReference type="GO" id="GO:0070041">
    <property type="term" value="F:rRNA (uridine-C5-)-methyltransferase activity"/>
    <property type="evidence" value="ECO:0007669"/>
    <property type="project" value="UniProtKB-ARBA"/>
</dbReference>
<evidence type="ECO:0000313" key="10">
    <source>
        <dbReference type="Proteomes" id="UP000237797"/>
    </source>
</evidence>
<evidence type="ECO:0000256" key="4">
    <source>
        <dbReference type="ARBA" id="ARBA00022691"/>
    </source>
</evidence>
<evidence type="ECO:0000256" key="1">
    <source>
        <dbReference type="ARBA" id="ARBA00022485"/>
    </source>
</evidence>
<feature type="binding site" evidence="6">
    <location>
        <position position="384"/>
    </location>
    <ligand>
        <name>S-adenosyl-L-methionine</name>
        <dbReference type="ChEBI" id="CHEBI:59789"/>
    </ligand>
</feature>
<dbReference type="InterPro" id="IPR029063">
    <property type="entry name" value="SAM-dependent_MTases_sf"/>
</dbReference>
<dbReference type="FunFam" id="2.40.50.1070:FF:000003">
    <property type="entry name" value="23S rRNA (Uracil-5-)-methyltransferase RumA"/>
    <property type="match status" value="1"/>
</dbReference>
<dbReference type="SUPFAM" id="SSF50249">
    <property type="entry name" value="Nucleic acid-binding proteins"/>
    <property type="match status" value="1"/>
</dbReference>
<gene>
    <name evidence="9" type="ORF">CLV97_11632</name>
</gene>
<keyword evidence="5" id="KW-0411">Iron-sulfur</keyword>
<dbReference type="FunFam" id="2.40.50.140:FF:000097">
    <property type="entry name" value="23S rRNA (uracil(1939)-C(5))-methyltransferase RlmD"/>
    <property type="match status" value="1"/>
</dbReference>
<dbReference type="EMBL" id="PVNE01000016">
    <property type="protein sequence ID" value="PRX40149.1"/>
    <property type="molecule type" value="Genomic_DNA"/>
</dbReference>
<dbReference type="Gene3D" id="2.40.50.1070">
    <property type="match status" value="1"/>
</dbReference>
<dbReference type="PANTHER" id="PTHR11061">
    <property type="entry name" value="RNA M5U METHYLTRANSFERASE"/>
    <property type="match status" value="1"/>
</dbReference>
<dbReference type="RefSeq" id="WP_106345518.1">
    <property type="nucleotide sequence ID" value="NZ_PVNE01000016.1"/>
</dbReference>
<feature type="active site" description="Nucleophile" evidence="6">
    <location>
        <position position="411"/>
    </location>
</feature>
<dbReference type="Gene3D" id="2.40.50.140">
    <property type="entry name" value="Nucleic acid-binding proteins"/>
    <property type="match status" value="1"/>
</dbReference>
<feature type="binding site" evidence="6">
    <location>
        <position position="336"/>
    </location>
    <ligand>
        <name>S-adenosyl-L-methionine</name>
        <dbReference type="ChEBI" id="CHEBI:59789"/>
    </ligand>
</feature>
<dbReference type="Gene3D" id="3.40.50.150">
    <property type="entry name" value="Vaccinia Virus protein VP39"/>
    <property type="match status" value="1"/>
</dbReference>